<organism evidence="2 3">
    <name type="scientific">Suillus discolor</name>
    <dbReference type="NCBI Taxonomy" id="1912936"/>
    <lineage>
        <taxon>Eukaryota</taxon>
        <taxon>Fungi</taxon>
        <taxon>Dikarya</taxon>
        <taxon>Basidiomycota</taxon>
        <taxon>Agaricomycotina</taxon>
        <taxon>Agaricomycetes</taxon>
        <taxon>Agaricomycetidae</taxon>
        <taxon>Boletales</taxon>
        <taxon>Suillineae</taxon>
        <taxon>Suillaceae</taxon>
        <taxon>Suillus</taxon>
    </lineage>
</organism>
<reference evidence="2" key="1">
    <citation type="journal article" date="2020" name="New Phytol.">
        <title>Comparative genomics reveals dynamic genome evolution in host specialist ectomycorrhizal fungi.</title>
        <authorList>
            <person name="Lofgren L.A."/>
            <person name="Nguyen N.H."/>
            <person name="Vilgalys R."/>
            <person name="Ruytinx J."/>
            <person name="Liao H.L."/>
            <person name="Branco S."/>
            <person name="Kuo A."/>
            <person name="LaButti K."/>
            <person name="Lipzen A."/>
            <person name="Andreopoulos W."/>
            <person name="Pangilinan J."/>
            <person name="Riley R."/>
            <person name="Hundley H."/>
            <person name="Na H."/>
            <person name="Barry K."/>
            <person name="Grigoriev I.V."/>
            <person name="Stajich J.E."/>
            <person name="Kennedy P.G."/>
        </authorList>
    </citation>
    <scope>NUCLEOTIDE SEQUENCE</scope>
    <source>
        <strain evidence="2">FC423</strain>
    </source>
</reference>
<dbReference type="OrthoDB" id="3232986at2759"/>
<evidence type="ECO:0000313" key="2">
    <source>
        <dbReference type="EMBL" id="KAG2102299.1"/>
    </source>
</evidence>
<feature type="domain" description="DUF6830" evidence="1">
    <location>
        <begin position="563"/>
        <end position="665"/>
    </location>
</feature>
<name>A0A9P7F1B6_9AGAM</name>
<keyword evidence="3" id="KW-1185">Reference proteome</keyword>
<gene>
    <name evidence="2" type="ORF">F5147DRAFT_776450</name>
</gene>
<comment type="caution">
    <text evidence="2">The sequence shown here is derived from an EMBL/GenBank/DDBJ whole genome shotgun (WGS) entry which is preliminary data.</text>
</comment>
<dbReference type="AlphaFoldDB" id="A0A9P7F1B6"/>
<evidence type="ECO:0000313" key="3">
    <source>
        <dbReference type="Proteomes" id="UP000823399"/>
    </source>
</evidence>
<protein>
    <recommendedName>
        <fullName evidence="1">DUF6830 domain-containing protein</fullName>
    </recommendedName>
</protein>
<dbReference type="GeneID" id="64704115"/>
<sequence>MLDKLEDDQFAHQRSINAYYPFTDQGEWELGKFLVKNLMQTQITKFLKLKWFDAPNRARPSFTTKDHLLDWMDSLPSFTPWKVSKLEFKGYKTVHPVELVWRDALQVVQQLFSDPMFANHMTFNPYVANVKNQREYGDYMSADMAWKIQDYHPLGATQVPIILGSDKTPVTRLARGIEMHPVFVTIGNIDSEVHSKATLRAWRCVAYIPIVKFRVHQEYQSILQARLWHKCMDLVFANLKVAANDGCFMPDPSRYICHVFTPLIAHVCDLPEATMIAAISVMEFSTPLFQKVAKAVNLSGVHMPYWRDWKFACPLVFLAGEVLHTCHKFFADHPLKWIKEALGNYELDTRFMVQYKRVGMRHFTKGITHVNQMTGREHRDIQRTIVASIAGAIPHRFIRAIRSLVDFFYLAQNPVHSPQSLQSLVQALSDFHSFKDAIVQAEARKGKKGIKEDFFIPKLELLQSFDGTIRKLGTLMQFSADVTERLLITHCKNLFPRTSWQIMDFTEQCVCILNRQESMEIFDLYMLLTSHGASLVNAIHAEDEDVTIANPALSWGILSGDALTAFQLNVTPDYKSLSPFDIRTIYALLDFNRALTDFICRSSLASGEQSCLDPKSGRFHVWHKFRLQLHSAFQPRVIMPSRVVQAYPPSDNFPLGNCDTVLIDVIGIDGKTTNYVAQVQLIFQPTVRRGSKLELPSYLSDPLLYVQFFRFISSPDDRPELAMWTLERAYTQDENGNRCREGAVVRVTDVTHAVELIPVYGDAAANGVSSATCLESYERFFLNNFTDKESYHTFSTEFV</sequence>
<dbReference type="Pfam" id="PF20722">
    <property type="entry name" value="DUF6830"/>
    <property type="match status" value="1"/>
</dbReference>
<dbReference type="Pfam" id="PF18759">
    <property type="entry name" value="Plavaka"/>
    <property type="match status" value="2"/>
</dbReference>
<accession>A0A9P7F1B6</accession>
<dbReference type="InterPro" id="IPR049233">
    <property type="entry name" value="DUF6830"/>
</dbReference>
<proteinExistence type="predicted"/>
<dbReference type="InterPro" id="IPR041078">
    <property type="entry name" value="Plavaka"/>
</dbReference>
<dbReference type="Proteomes" id="UP000823399">
    <property type="component" value="Unassembled WGS sequence"/>
</dbReference>
<evidence type="ECO:0000259" key="1">
    <source>
        <dbReference type="Pfam" id="PF20722"/>
    </source>
</evidence>
<dbReference type="RefSeq" id="XP_041290165.1">
    <property type="nucleotide sequence ID" value="XM_041441856.1"/>
</dbReference>
<dbReference type="EMBL" id="JABBWM010000048">
    <property type="protein sequence ID" value="KAG2102299.1"/>
    <property type="molecule type" value="Genomic_DNA"/>
</dbReference>